<feature type="domain" description="PhoU" evidence="2">
    <location>
        <begin position="1"/>
        <end position="72"/>
    </location>
</feature>
<reference evidence="3 4" key="1">
    <citation type="submission" date="2020-07" db="EMBL/GenBank/DDBJ databases">
        <title>Draft genome and description of Microvirga mediterraneensis Marseille-Q2068 sp. nov.</title>
        <authorList>
            <person name="Boxberger M."/>
        </authorList>
    </citation>
    <scope>NUCLEOTIDE SEQUENCE [LARGE SCALE GENOMIC DNA]</scope>
    <source>
        <strain evidence="3 4">Marseille-Q2068</strain>
    </source>
</reference>
<dbReference type="InterPro" id="IPR028366">
    <property type="entry name" value="PhoU"/>
</dbReference>
<evidence type="ECO:0000259" key="2">
    <source>
        <dbReference type="Pfam" id="PF01895"/>
    </source>
</evidence>
<dbReference type="Pfam" id="PF01895">
    <property type="entry name" value="PhoU"/>
    <property type="match status" value="2"/>
</dbReference>
<evidence type="ECO:0000313" key="3">
    <source>
        <dbReference type="EMBL" id="MBA1158886.1"/>
    </source>
</evidence>
<dbReference type="EMBL" id="JACDXJ010000002">
    <property type="protein sequence ID" value="MBA1158886.1"/>
    <property type="molecule type" value="Genomic_DNA"/>
</dbReference>
<dbReference type="GO" id="GO:0030643">
    <property type="term" value="P:intracellular phosphate ion homeostasis"/>
    <property type="evidence" value="ECO:0007669"/>
    <property type="project" value="InterPro"/>
</dbReference>
<dbReference type="RefSeq" id="WP_181054482.1">
    <property type="nucleotide sequence ID" value="NZ_JACDXJ010000002.1"/>
</dbReference>
<dbReference type="AlphaFoldDB" id="A0A838BWI9"/>
<protein>
    <submittedName>
        <fullName evidence="3">Na/Pi cotransporter family protein</fullName>
    </submittedName>
</protein>
<dbReference type="Gene3D" id="1.20.58.220">
    <property type="entry name" value="Phosphate transport system protein phou homolog 2, domain 2"/>
    <property type="match status" value="1"/>
</dbReference>
<sequence>MIKSSQHLFKEGDLACVSSVKNTEEVVDSLHGAIDRYLSAINPTALSEDETRRLSDILIFAINLEHIGDIINKNLAELAAKRIKNQLWLPEGALIEITQMHEKLLDHLHLAVSVLTIQDVGAARRLVAEKDQLRELERTLTLRHFEQLRAGQISGDVSTFQLDVVRDLKRIDGHISALARSLLERSGGLRPSRLA</sequence>
<comment type="caution">
    <text evidence="3">The sequence shown here is derived from an EMBL/GenBank/DDBJ whole genome shotgun (WGS) entry which is preliminary data.</text>
</comment>
<dbReference type="InterPro" id="IPR026022">
    <property type="entry name" value="PhoU_dom"/>
</dbReference>
<gene>
    <name evidence="3" type="ORF">H0S73_22550</name>
</gene>
<dbReference type="Proteomes" id="UP000572984">
    <property type="component" value="Unassembled WGS sequence"/>
</dbReference>
<dbReference type="GO" id="GO:0045936">
    <property type="term" value="P:negative regulation of phosphate metabolic process"/>
    <property type="evidence" value="ECO:0007669"/>
    <property type="project" value="InterPro"/>
</dbReference>
<comment type="similarity">
    <text evidence="1">Belongs to the PhoU family.</text>
</comment>
<keyword evidence="4" id="KW-1185">Reference proteome</keyword>
<dbReference type="SUPFAM" id="SSF109755">
    <property type="entry name" value="PhoU-like"/>
    <property type="match status" value="1"/>
</dbReference>
<evidence type="ECO:0000313" key="4">
    <source>
        <dbReference type="Proteomes" id="UP000572984"/>
    </source>
</evidence>
<accession>A0A838BWI9</accession>
<feature type="domain" description="PhoU" evidence="2">
    <location>
        <begin position="97"/>
        <end position="180"/>
    </location>
</feature>
<name>A0A838BWI9_9HYPH</name>
<dbReference type="PANTHER" id="PTHR42930:SF2">
    <property type="entry name" value="PHOU DOMAIN-CONTAINING PROTEIN"/>
    <property type="match status" value="1"/>
</dbReference>
<organism evidence="3 4">
    <name type="scientific">Microvirga mediterraneensis</name>
    <dbReference type="NCBI Taxonomy" id="2754695"/>
    <lineage>
        <taxon>Bacteria</taxon>
        <taxon>Pseudomonadati</taxon>
        <taxon>Pseudomonadota</taxon>
        <taxon>Alphaproteobacteria</taxon>
        <taxon>Hyphomicrobiales</taxon>
        <taxon>Methylobacteriaceae</taxon>
        <taxon>Microvirga</taxon>
    </lineage>
</organism>
<dbReference type="InterPro" id="IPR038078">
    <property type="entry name" value="PhoU-like_sf"/>
</dbReference>
<evidence type="ECO:0000256" key="1">
    <source>
        <dbReference type="ARBA" id="ARBA00008107"/>
    </source>
</evidence>
<proteinExistence type="inferred from homology"/>
<dbReference type="PANTHER" id="PTHR42930">
    <property type="entry name" value="PHOSPHATE-SPECIFIC TRANSPORT SYSTEM ACCESSORY PROTEIN PHOU"/>
    <property type="match status" value="1"/>
</dbReference>